<accession>A0A9D1PTQ8</accession>
<organism evidence="7 8">
    <name type="scientific">Candidatus Ornithospirochaeta avicola</name>
    <dbReference type="NCBI Taxonomy" id="2840896"/>
    <lineage>
        <taxon>Bacteria</taxon>
        <taxon>Pseudomonadati</taxon>
        <taxon>Spirochaetota</taxon>
        <taxon>Spirochaetia</taxon>
        <taxon>Spirochaetales</taxon>
        <taxon>Spirochaetaceae</taxon>
        <taxon>Spirochaetaceae incertae sedis</taxon>
        <taxon>Candidatus Ornithospirochaeta</taxon>
    </lineage>
</organism>
<evidence type="ECO:0000256" key="1">
    <source>
        <dbReference type="ARBA" id="ARBA00004651"/>
    </source>
</evidence>
<feature type="transmembrane region" description="Helical" evidence="6">
    <location>
        <begin position="37"/>
        <end position="60"/>
    </location>
</feature>
<dbReference type="AlphaFoldDB" id="A0A9D1PTQ8"/>
<feature type="transmembrane region" description="Helical" evidence="6">
    <location>
        <begin position="6"/>
        <end position="25"/>
    </location>
</feature>
<gene>
    <name evidence="7" type="ORF">IAB12_06275</name>
</gene>
<reference evidence="7" key="2">
    <citation type="submission" date="2021-04" db="EMBL/GenBank/DDBJ databases">
        <authorList>
            <person name="Gilroy R."/>
        </authorList>
    </citation>
    <scope>NUCLEOTIDE SEQUENCE</scope>
    <source>
        <strain evidence="7">Gambia11-129</strain>
    </source>
</reference>
<dbReference type="PANTHER" id="PTHR43370:SF2">
    <property type="entry name" value="ABC TRANSPORTER PERMEASE PROTEIN"/>
    <property type="match status" value="1"/>
</dbReference>
<keyword evidence="2" id="KW-1003">Cell membrane</keyword>
<evidence type="ECO:0000256" key="6">
    <source>
        <dbReference type="SAM" id="Phobius"/>
    </source>
</evidence>
<keyword evidence="3 6" id="KW-0812">Transmembrane</keyword>
<dbReference type="EMBL" id="DXHU01000023">
    <property type="protein sequence ID" value="HIV99363.1"/>
    <property type="molecule type" value="Genomic_DNA"/>
</dbReference>
<dbReference type="Proteomes" id="UP000823936">
    <property type="component" value="Unassembled WGS sequence"/>
</dbReference>
<keyword evidence="4 6" id="KW-1133">Transmembrane helix</keyword>
<reference evidence="7" key="1">
    <citation type="journal article" date="2021" name="PeerJ">
        <title>Extensive microbial diversity within the chicken gut microbiome revealed by metagenomics and culture.</title>
        <authorList>
            <person name="Gilroy R."/>
            <person name="Ravi A."/>
            <person name="Getino M."/>
            <person name="Pursley I."/>
            <person name="Horton D.L."/>
            <person name="Alikhan N.F."/>
            <person name="Baker D."/>
            <person name="Gharbi K."/>
            <person name="Hall N."/>
            <person name="Watson M."/>
            <person name="Adriaenssens E.M."/>
            <person name="Foster-Nyarko E."/>
            <person name="Jarju S."/>
            <person name="Secka A."/>
            <person name="Antonio M."/>
            <person name="Oren A."/>
            <person name="Chaudhuri R.R."/>
            <person name="La Ragione R."/>
            <person name="Hildebrand F."/>
            <person name="Pallen M.J."/>
        </authorList>
    </citation>
    <scope>NUCLEOTIDE SEQUENCE</scope>
    <source>
        <strain evidence="7">Gambia11-129</strain>
    </source>
</reference>
<evidence type="ECO:0000256" key="3">
    <source>
        <dbReference type="ARBA" id="ARBA00022692"/>
    </source>
</evidence>
<evidence type="ECO:0000256" key="2">
    <source>
        <dbReference type="ARBA" id="ARBA00022475"/>
    </source>
</evidence>
<sequence length="315" mass="33415">MLDIIVNIISICIPSSVALLLASIGEMYNQRAGIFNLGCEGIMAIGAFIGMLVPFSVAGAGSAGGIYNVLGLVLAALSGALMGLFFGLIVITFRAPQGIAGIGLQMFGVGVAGTLFRHFVGGTQSIKGMGTLEIPLLSKIPYLGKMFFSHNAVTYLAFLLVPVSCYILFKSPWGLKVRSVGTYPRAADSMGINVTKTRYEALALGGMLAALGGAYLSVCHAKMFSDELISGRGFIAVALVYFGHWHPVKIMGGALLFSLAQTFQTVMQSFGISFPYEFAVMLPYVLVIVVLALTSGNQKDSPKSLGKPFNREIRT</sequence>
<dbReference type="PANTHER" id="PTHR43370">
    <property type="entry name" value="SUGAR ABC TRANSPORTER INTEGRAL MEMBRANE PROTEIN-RELATED"/>
    <property type="match status" value="1"/>
</dbReference>
<dbReference type="InterPro" id="IPR001851">
    <property type="entry name" value="ABC_transp_permease"/>
</dbReference>
<keyword evidence="5 6" id="KW-0472">Membrane</keyword>
<protein>
    <submittedName>
        <fullName evidence="7">ABC transporter permease</fullName>
    </submittedName>
</protein>
<proteinExistence type="predicted"/>
<feature type="transmembrane region" description="Helical" evidence="6">
    <location>
        <begin position="278"/>
        <end position="297"/>
    </location>
</feature>
<dbReference type="Pfam" id="PF02653">
    <property type="entry name" value="BPD_transp_2"/>
    <property type="match status" value="1"/>
</dbReference>
<dbReference type="CDD" id="cd06580">
    <property type="entry name" value="TM_PBP1_transp_TpRbsC_like"/>
    <property type="match status" value="1"/>
</dbReference>
<feature type="transmembrane region" description="Helical" evidence="6">
    <location>
        <begin position="152"/>
        <end position="169"/>
    </location>
</feature>
<feature type="transmembrane region" description="Helical" evidence="6">
    <location>
        <begin position="98"/>
        <end position="120"/>
    </location>
</feature>
<comment type="caution">
    <text evidence="7">The sequence shown here is derived from an EMBL/GenBank/DDBJ whole genome shotgun (WGS) entry which is preliminary data.</text>
</comment>
<evidence type="ECO:0000256" key="5">
    <source>
        <dbReference type="ARBA" id="ARBA00023136"/>
    </source>
</evidence>
<dbReference type="GO" id="GO:0022857">
    <property type="term" value="F:transmembrane transporter activity"/>
    <property type="evidence" value="ECO:0007669"/>
    <property type="project" value="InterPro"/>
</dbReference>
<comment type="subcellular location">
    <subcellularLocation>
        <location evidence="1">Cell membrane</location>
        <topology evidence="1">Multi-pass membrane protein</topology>
    </subcellularLocation>
</comment>
<dbReference type="GO" id="GO:0005886">
    <property type="term" value="C:plasma membrane"/>
    <property type="evidence" value="ECO:0007669"/>
    <property type="project" value="UniProtKB-SubCell"/>
</dbReference>
<evidence type="ECO:0000313" key="7">
    <source>
        <dbReference type="EMBL" id="HIV99363.1"/>
    </source>
</evidence>
<name>A0A9D1PTQ8_9SPIO</name>
<evidence type="ECO:0000256" key="4">
    <source>
        <dbReference type="ARBA" id="ARBA00022989"/>
    </source>
</evidence>
<feature type="transmembrane region" description="Helical" evidence="6">
    <location>
        <begin position="66"/>
        <end position="91"/>
    </location>
</feature>
<evidence type="ECO:0000313" key="8">
    <source>
        <dbReference type="Proteomes" id="UP000823936"/>
    </source>
</evidence>
<feature type="transmembrane region" description="Helical" evidence="6">
    <location>
        <begin position="199"/>
        <end position="218"/>
    </location>
</feature>